<organism evidence="3">
    <name type="scientific">Bacteroides fragilis</name>
    <dbReference type="NCBI Taxonomy" id="817"/>
    <lineage>
        <taxon>Bacteria</taxon>
        <taxon>Pseudomonadati</taxon>
        <taxon>Bacteroidota</taxon>
        <taxon>Bacteroidia</taxon>
        <taxon>Bacteroidales</taxon>
        <taxon>Bacteroidaceae</taxon>
        <taxon>Bacteroides</taxon>
    </lineage>
</organism>
<gene>
    <name evidence="3" type="ORF">EE52_0224085</name>
</gene>
<accession>A0A0I9S4B6</accession>
<feature type="non-terminal residue" evidence="3">
    <location>
        <position position="1"/>
    </location>
</feature>
<feature type="non-terminal residue" evidence="3">
    <location>
        <position position="146"/>
    </location>
</feature>
<evidence type="ECO:0000256" key="2">
    <source>
        <dbReference type="SAM" id="MobiDB-lite"/>
    </source>
</evidence>
<reference evidence="3" key="1">
    <citation type="book" date="2014" name="THE 24TH EUROPEAN CONGRESS OF CLINICAL MICROBIOLOGY AND INFECTIOUS DISEASES" publisher="ECCMID 2014" city="Barcelona, Spain">
        <title>Identification of resistance genes in three multidrug-resistant Bacteroides fragilis isolates by whole genome sequencing.</title>
        <editorList>
            <person name="Unknown"/>
            <person name="A."/>
        </editorList>
        <authorList>
            <person name="Sydenham T.V."/>
            <person name="Hasman H."/>
            <person name="Wang M."/>
            <person name="Soki J."/>
            <person name="Nagy E."/>
            <person name="Justesen U.S."/>
        </authorList>
    </citation>
    <scope>NUCLEOTIDE SEQUENCE</scope>
    <source>
        <strain evidence="3">DCMOUH0018B</strain>
    </source>
</reference>
<feature type="compositionally biased region" description="Low complexity" evidence="2">
    <location>
        <begin position="33"/>
        <end position="53"/>
    </location>
</feature>
<dbReference type="InterPro" id="IPR025580">
    <property type="entry name" value="Gp46"/>
</dbReference>
<dbReference type="Pfam" id="PF14265">
    <property type="entry name" value="DUF4355"/>
    <property type="match status" value="1"/>
</dbReference>
<sequence length="146" mass="15491">SMHKSRMNAAVAGLLRFIDSGDGNGVSAPATQADSPPVEAPSPADAAAKAEAPDAVARSAGYAADHSKHAVLADLTREREARKAAEARLKEIEDANLSEIEKAQRDAEEYRAKLASLQVENARSRIALEKGVPSDLIEFIVGEDEE</sequence>
<feature type="region of interest" description="Disordered" evidence="2">
    <location>
        <begin position="22"/>
        <end position="53"/>
    </location>
</feature>
<dbReference type="EMBL" id="JMZZ02000259">
    <property type="protein sequence ID" value="KFX72310.1"/>
    <property type="molecule type" value="Genomic_DNA"/>
</dbReference>
<comment type="caution">
    <text evidence="3">The sequence shown here is derived from an EMBL/GenBank/DDBJ whole genome shotgun (WGS) entry which is preliminary data.</text>
</comment>
<dbReference type="AlphaFoldDB" id="A0A0I9S4B6"/>
<name>A0A0I9S4B6_BACFG</name>
<proteinExistence type="predicted"/>
<feature type="coiled-coil region" evidence="1">
    <location>
        <begin position="75"/>
        <end position="127"/>
    </location>
</feature>
<keyword evidence="1" id="KW-0175">Coiled coil</keyword>
<evidence type="ECO:0000256" key="1">
    <source>
        <dbReference type="SAM" id="Coils"/>
    </source>
</evidence>
<reference evidence="3" key="2">
    <citation type="submission" date="2014-07" db="EMBL/GenBank/DDBJ databases">
        <title>Genetics and epidemiology of antimicrobial resistance in B. fragilis group.</title>
        <authorList>
            <person name="Sydenham T.V."/>
            <person name="Hasman H."/>
            <person name="Kemp M."/>
            <person name="Justesen U.S."/>
        </authorList>
    </citation>
    <scope>NUCLEOTIDE SEQUENCE [LARGE SCALE GENOMIC DNA]</scope>
    <source>
        <strain evidence="3">DCMOUH0018B</strain>
    </source>
</reference>
<evidence type="ECO:0000313" key="3">
    <source>
        <dbReference type="EMBL" id="KFX72310.1"/>
    </source>
</evidence>
<dbReference type="PATRIC" id="fig|817.53.peg.4990"/>
<protein>
    <submittedName>
        <fullName evidence="3">Uncharacterized protein</fullName>
    </submittedName>
</protein>